<evidence type="ECO:0000259" key="1">
    <source>
        <dbReference type="Pfam" id="PF01636"/>
    </source>
</evidence>
<dbReference type="Pfam" id="PF01636">
    <property type="entry name" value="APH"/>
    <property type="match status" value="1"/>
</dbReference>
<dbReference type="InterPro" id="IPR011009">
    <property type="entry name" value="Kinase-like_dom_sf"/>
</dbReference>
<dbReference type="SUPFAM" id="SSF56112">
    <property type="entry name" value="Protein kinase-like (PK-like)"/>
    <property type="match status" value="1"/>
</dbReference>
<dbReference type="PANTHER" id="PTHR23020:SF41">
    <property type="entry name" value="AMINOGLYCOSIDE PHOSPHOTRANSFERASE DOMAIN-CONTAINING PROTEIN"/>
    <property type="match status" value="1"/>
</dbReference>
<dbReference type="AlphaFoldDB" id="A0A9P4Y1I0"/>
<accession>A0A9P4Y1I0</accession>
<dbReference type="GeneID" id="63841892"/>
<name>A0A9P4Y1I0_CRYP1</name>
<evidence type="ECO:0000313" key="3">
    <source>
        <dbReference type="Proteomes" id="UP000803844"/>
    </source>
</evidence>
<sequence length="418" mass="46613">MRLSRGVVQAVKGGLIFCSLAHAPLVPQRNISRVRVAIDLLARQNLRLVSCRSLQSLWAGYGHICHILAAPMADGAVSSHVSLILKYITPPHVNRGSKPDEGHTRKLLSYQIELSFYTHLAPDLPPDIAVAACRASLSSGRNADLKTAMLLTDLRPAFPVAGGKRAALAEAQVYGALRWLAGFHGHWWPRVGTLDRGGLVRPPLEHFARHGGGQSARVWLNGGYTYLQTRRGEYADLCEDGGTEWSEALCRPVGGREESLAELVARVLAPCAEDGVSPYETLIHGDVKSENLFTSEEGDKVAFFDFQYVGLGLGVCDLAKLFTCSVPRSMLGLSRAQQQPMDGREEKLLRFYLERLRQVSGKEYEWDALVRHWEAALVDWLRFQASWGFWGNTEWLEGRVRSIIDDRDWLEWLLSQTK</sequence>
<keyword evidence="3" id="KW-1185">Reference proteome</keyword>
<reference evidence="2" key="1">
    <citation type="journal article" date="2020" name="Phytopathology">
        <title>Genome sequence of the chestnut blight fungus Cryphonectria parasitica EP155: A fundamental resource for an archetypical invasive plant pathogen.</title>
        <authorList>
            <person name="Crouch J.A."/>
            <person name="Dawe A."/>
            <person name="Aerts A."/>
            <person name="Barry K."/>
            <person name="Churchill A.C.L."/>
            <person name="Grimwood J."/>
            <person name="Hillman B."/>
            <person name="Milgroom M.G."/>
            <person name="Pangilinan J."/>
            <person name="Smith M."/>
            <person name="Salamov A."/>
            <person name="Schmutz J."/>
            <person name="Yadav J."/>
            <person name="Grigoriev I.V."/>
            <person name="Nuss D."/>
        </authorList>
    </citation>
    <scope>NUCLEOTIDE SEQUENCE</scope>
    <source>
        <strain evidence="2">EP155</strain>
    </source>
</reference>
<feature type="domain" description="Aminoglycoside phosphotransferase" evidence="1">
    <location>
        <begin position="108"/>
        <end position="322"/>
    </location>
</feature>
<gene>
    <name evidence="2" type="ORF">M406DRAFT_62190</name>
</gene>
<dbReference type="OrthoDB" id="411145at2759"/>
<dbReference type="Gene3D" id="3.90.1200.10">
    <property type="match status" value="1"/>
</dbReference>
<dbReference type="PANTHER" id="PTHR23020">
    <property type="entry name" value="UNCHARACTERIZED NUCLEAR HORMONE RECEPTOR-RELATED"/>
    <property type="match status" value="1"/>
</dbReference>
<dbReference type="Proteomes" id="UP000803844">
    <property type="component" value="Unassembled WGS sequence"/>
</dbReference>
<comment type="caution">
    <text evidence="2">The sequence shown here is derived from an EMBL/GenBank/DDBJ whole genome shotgun (WGS) entry which is preliminary data.</text>
</comment>
<organism evidence="2 3">
    <name type="scientific">Cryphonectria parasitica (strain ATCC 38755 / EP155)</name>
    <dbReference type="NCBI Taxonomy" id="660469"/>
    <lineage>
        <taxon>Eukaryota</taxon>
        <taxon>Fungi</taxon>
        <taxon>Dikarya</taxon>
        <taxon>Ascomycota</taxon>
        <taxon>Pezizomycotina</taxon>
        <taxon>Sordariomycetes</taxon>
        <taxon>Sordariomycetidae</taxon>
        <taxon>Diaporthales</taxon>
        <taxon>Cryphonectriaceae</taxon>
        <taxon>Cryphonectria-Endothia species complex</taxon>
        <taxon>Cryphonectria</taxon>
    </lineage>
</organism>
<protein>
    <recommendedName>
        <fullName evidence="1">Aminoglycoside phosphotransferase domain-containing protein</fullName>
    </recommendedName>
</protein>
<proteinExistence type="predicted"/>
<dbReference type="InterPro" id="IPR002575">
    <property type="entry name" value="Aminoglycoside_PTrfase"/>
</dbReference>
<evidence type="ECO:0000313" key="2">
    <source>
        <dbReference type="EMBL" id="KAF3764710.1"/>
    </source>
</evidence>
<dbReference type="InterPro" id="IPR052961">
    <property type="entry name" value="Oxido-Kinase-like_Enzymes"/>
</dbReference>
<dbReference type="RefSeq" id="XP_040775671.1">
    <property type="nucleotide sequence ID" value="XM_040924763.1"/>
</dbReference>
<dbReference type="EMBL" id="MU032348">
    <property type="protein sequence ID" value="KAF3764710.1"/>
    <property type="molecule type" value="Genomic_DNA"/>
</dbReference>